<proteinExistence type="predicted"/>
<sequence>MHDIGLNAGQLELSVRQMDDVIQLASAWGKRLLEDAEGTGMEAIGSKLEAALASLSDAREALAGYPDAIESDHNAVGTVRLV</sequence>
<dbReference type="EMBL" id="JAIMFO010000006">
    <property type="protein sequence ID" value="MBY4797635.1"/>
    <property type="molecule type" value="Genomic_DNA"/>
</dbReference>
<name>A0ABS7MKM1_9ACTN</name>
<evidence type="ECO:0000313" key="2">
    <source>
        <dbReference type="Proteomes" id="UP000700908"/>
    </source>
</evidence>
<accession>A0ABS7MKM1</accession>
<reference evidence="1 2" key="1">
    <citation type="submission" date="2021-08" db="EMBL/GenBank/DDBJ databases">
        <title>Collinsella faecalis sp. nov. isolated from swine faeces.</title>
        <authorList>
            <person name="Oh B.S."/>
            <person name="Lee J.H."/>
        </authorList>
    </citation>
    <scope>NUCLEOTIDE SEQUENCE [LARGE SCALE GENOMIC DNA]</scope>
    <source>
        <strain evidence="1 2">AGMB00827</strain>
    </source>
</reference>
<keyword evidence="2" id="KW-1185">Reference proteome</keyword>
<evidence type="ECO:0000313" key="1">
    <source>
        <dbReference type="EMBL" id="MBY4797635.1"/>
    </source>
</evidence>
<organism evidence="1 2">
    <name type="scientific">Collinsella ureilytica</name>
    <dbReference type="NCBI Taxonomy" id="2869515"/>
    <lineage>
        <taxon>Bacteria</taxon>
        <taxon>Bacillati</taxon>
        <taxon>Actinomycetota</taxon>
        <taxon>Coriobacteriia</taxon>
        <taxon>Coriobacteriales</taxon>
        <taxon>Coriobacteriaceae</taxon>
        <taxon>Collinsella</taxon>
    </lineage>
</organism>
<gene>
    <name evidence="1" type="ORF">K6V98_04605</name>
</gene>
<dbReference type="RefSeq" id="WP_222199357.1">
    <property type="nucleotide sequence ID" value="NZ_JAIMFO010000006.1"/>
</dbReference>
<dbReference type="Proteomes" id="UP000700908">
    <property type="component" value="Unassembled WGS sequence"/>
</dbReference>
<protein>
    <submittedName>
        <fullName evidence="1">Uncharacterized protein</fullName>
    </submittedName>
</protein>
<comment type="caution">
    <text evidence="1">The sequence shown here is derived from an EMBL/GenBank/DDBJ whole genome shotgun (WGS) entry which is preliminary data.</text>
</comment>